<dbReference type="EMBL" id="JAYMFF010000022">
    <property type="protein sequence ID" value="MEC4176796.1"/>
    <property type="molecule type" value="Genomic_DNA"/>
</dbReference>
<evidence type="ECO:0000313" key="1">
    <source>
        <dbReference type="EMBL" id="MEC4176796.1"/>
    </source>
</evidence>
<reference evidence="1 2" key="1">
    <citation type="submission" date="2024-01" db="EMBL/GenBank/DDBJ databases">
        <title>novel species in genus Adlercreutzia.</title>
        <authorList>
            <person name="Liu X."/>
        </authorList>
    </citation>
    <scope>NUCLEOTIDE SEQUENCE [LARGE SCALE GENOMIC DNA]</scope>
    <source>
        <strain evidence="1 2">R7</strain>
    </source>
</reference>
<accession>A0ABU6IKD9</accession>
<sequence>MPAIITHDLFAKDIYNEVFESVGGSRDEAEAFLLGNQGPDPLFYAAADPRYLAYAKLGTTIHEARPTELIVALKAAVPLLPSHQRSWARAYVLGFLCHYELDRTVHPLVYSQVNALCTAGVEGLGDEARSEVHAVIETDLDELALTRKRGETVASFNPATAVLKGSPAMLGAVSTLYARAVKDAFDLDIPQNLFAASVRAQRAAQRVLYSPKGWKRGALGAMERLVRPHSLLAALSHRGEERNHSPYANTDHQVWENPFTGQASTTDFWDLYDQARAGALRAIAAVDGDGFSLEDARVLTGDLNFRGEPVVATVMAVEDVSAPAAAGAPSDPAR</sequence>
<dbReference type="Proteomes" id="UP001349994">
    <property type="component" value="Unassembled WGS sequence"/>
</dbReference>
<keyword evidence="2" id="KW-1185">Reference proteome</keyword>
<evidence type="ECO:0000313" key="2">
    <source>
        <dbReference type="Proteomes" id="UP001349994"/>
    </source>
</evidence>
<gene>
    <name evidence="1" type="ORF">VIN30_10095</name>
</gene>
<comment type="caution">
    <text evidence="1">The sequence shown here is derived from an EMBL/GenBank/DDBJ whole genome shotgun (WGS) entry which is preliminary data.</text>
</comment>
<organism evidence="1 2">
    <name type="scientific">Adlercreutzia wanghongyangiae</name>
    <dbReference type="NCBI Taxonomy" id="3111451"/>
    <lineage>
        <taxon>Bacteria</taxon>
        <taxon>Bacillati</taxon>
        <taxon>Actinomycetota</taxon>
        <taxon>Coriobacteriia</taxon>
        <taxon>Eggerthellales</taxon>
        <taxon>Eggerthellaceae</taxon>
        <taxon>Adlercreutzia</taxon>
    </lineage>
</organism>
<proteinExistence type="predicted"/>
<dbReference type="RefSeq" id="WP_338211311.1">
    <property type="nucleotide sequence ID" value="NZ_JAYMFF010000022.1"/>
</dbReference>
<protein>
    <submittedName>
        <fullName evidence="1">Peptidase</fullName>
    </submittedName>
</protein>
<name>A0ABU6IKD9_9ACTN</name>